<feature type="region of interest" description="Disordered" evidence="4">
    <location>
        <begin position="338"/>
        <end position="398"/>
    </location>
</feature>
<protein>
    <submittedName>
        <fullName evidence="7 8">Uncharacterized protein LOC106462398 isoform X1</fullName>
    </submittedName>
</protein>
<evidence type="ECO:0000313" key="9">
    <source>
        <dbReference type="RefSeq" id="XP_022245354.1"/>
    </source>
</evidence>
<evidence type="ECO:0000313" key="7">
    <source>
        <dbReference type="RefSeq" id="XP_013777777.1"/>
    </source>
</evidence>
<dbReference type="Pfam" id="PF13920">
    <property type="entry name" value="zf-C3HC4_3"/>
    <property type="match status" value="1"/>
</dbReference>
<dbReference type="RefSeq" id="XP_022245353.1">
    <property type="nucleotide sequence ID" value="XM_022389645.1"/>
</dbReference>
<dbReference type="RefSeq" id="XP_022245354.1">
    <property type="nucleotide sequence ID" value="XM_022389646.1"/>
</dbReference>
<dbReference type="InterPro" id="IPR001841">
    <property type="entry name" value="Znf_RING"/>
</dbReference>
<dbReference type="RefSeq" id="XP_022245357.1">
    <property type="nucleotide sequence ID" value="XM_022389649.1"/>
</dbReference>
<evidence type="ECO:0000256" key="1">
    <source>
        <dbReference type="ARBA" id="ARBA00022771"/>
    </source>
</evidence>
<dbReference type="PROSITE" id="PS50089">
    <property type="entry name" value="ZF_RING_2"/>
    <property type="match status" value="1"/>
</dbReference>
<evidence type="ECO:0000313" key="11">
    <source>
        <dbReference type="RefSeq" id="XP_022245356.1"/>
    </source>
</evidence>
<proteinExistence type="predicted"/>
<evidence type="ECO:0000313" key="6">
    <source>
        <dbReference type="Proteomes" id="UP000694941"/>
    </source>
</evidence>
<sequence>MPNVFNAALKKPLVVLAVPGIYLVYKINELKKRQLEKNRRKVTERELSHLNHKIDKLLVKLEEHEPEVARSPEEECAICINAKATMQTFPCGHRVVCRKCFVKTIQIAVSQRVLPLRCVVCRTKILRLKQTNHGWSTPLPQAKSFESGSHQEIALLTPTNASSVNFASVSEMLKEPEGVISSSILLDKSRSNSKPPIQKYKKNKISVATNPPSTRRIPPLGLAPPGKPVTRSLKPAATKQHQPWTRDPERHLSANNVAIDDVPHLPGKVEILNVSIRPPPRHCKRQNQVSLSRSTILFPIPEHEEHELMHVKGNVNSSVRKIPAQDKPVKTYLPRRHKVSKPTCQDINSEEVTKQRGNNDPQGKACKHQNKSLKFSKPGIGQNKNQQSKIIPEKNLQRPKMDPFRFLFKAFRQKLK</sequence>
<dbReference type="RefSeq" id="XP_013777777.1">
    <property type="nucleotide sequence ID" value="XM_013922323.2"/>
</dbReference>
<dbReference type="RefSeq" id="XP_022245356.1">
    <property type="nucleotide sequence ID" value="XM_022389648.1"/>
</dbReference>
<keyword evidence="2" id="KW-0862">Zinc</keyword>
<keyword evidence="6" id="KW-1185">Reference proteome</keyword>
<dbReference type="Gene3D" id="3.30.40.10">
    <property type="entry name" value="Zinc/RING finger domain, C3HC4 (zinc finger)"/>
    <property type="match status" value="1"/>
</dbReference>
<dbReference type="RefSeq" id="XP_022245355.1">
    <property type="nucleotide sequence ID" value="XM_022389647.1"/>
</dbReference>
<organism evidence="6 11">
    <name type="scientific">Limulus polyphemus</name>
    <name type="common">Atlantic horseshoe crab</name>
    <dbReference type="NCBI Taxonomy" id="6850"/>
    <lineage>
        <taxon>Eukaryota</taxon>
        <taxon>Metazoa</taxon>
        <taxon>Ecdysozoa</taxon>
        <taxon>Arthropoda</taxon>
        <taxon>Chelicerata</taxon>
        <taxon>Merostomata</taxon>
        <taxon>Xiphosura</taxon>
        <taxon>Limulidae</taxon>
        <taxon>Limulus</taxon>
    </lineage>
</organism>
<dbReference type="SUPFAM" id="SSF57850">
    <property type="entry name" value="RING/U-box"/>
    <property type="match status" value="1"/>
</dbReference>
<reference evidence="7 8" key="1">
    <citation type="submission" date="2025-05" db="UniProtKB">
        <authorList>
            <consortium name="RefSeq"/>
        </authorList>
    </citation>
    <scope>IDENTIFICATION</scope>
    <source>
        <tissue evidence="7 8">Muscle</tissue>
    </source>
</reference>
<dbReference type="InterPro" id="IPR013083">
    <property type="entry name" value="Znf_RING/FYVE/PHD"/>
</dbReference>
<name>A0ABM1SP00_LIMPO</name>
<dbReference type="Proteomes" id="UP000694941">
    <property type="component" value="Unplaced"/>
</dbReference>
<evidence type="ECO:0000313" key="12">
    <source>
        <dbReference type="RefSeq" id="XP_022245357.1"/>
    </source>
</evidence>
<keyword evidence="1 3" id="KW-0479">Metal-binding</keyword>
<evidence type="ECO:0000256" key="2">
    <source>
        <dbReference type="ARBA" id="ARBA00022833"/>
    </source>
</evidence>
<evidence type="ECO:0000256" key="3">
    <source>
        <dbReference type="PROSITE-ProRule" id="PRU00175"/>
    </source>
</evidence>
<evidence type="ECO:0000313" key="8">
    <source>
        <dbReference type="RefSeq" id="XP_022245353.1"/>
    </source>
</evidence>
<evidence type="ECO:0000259" key="5">
    <source>
        <dbReference type="PROSITE" id="PS50089"/>
    </source>
</evidence>
<accession>A0ABM1SP00</accession>
<keyword evidence="1 3" id="KW-0863">Zinc-finger</keyword>
<feature type="domain" description="RING-type" evidence="5">
    <location>
        <begin position="76"/>
        <end position="122"/>
    </location>
</feature>
<evidence type="ECO:0000313" key="10">
    <source>
        <dbReference type="RefSeq" id="XP_022245355.1"/>
    </source>
</evidence>
<dbReference type="GeneID" id="106462398"/>
<gene>
    <name evidence="7 8 9 10 11 12" type="primary">LOC106462398</name>
</gene>
<evidence type="ECO:0000256" key="4">
    <source>
        <dbReference type="SAM" id="MobiDB-lite"/>
    </source>
</evidence>